<dbReference type="InterPro" id="IPR007499">
    <property type="entry name" value="ERF_bacteria_virus"/>
</dbReference>
<accession>A0A6M0RC57</accession>
<dbReference type="AlphaFoldDB" id="A0A6M0RC57"/>
<keyword evidence="2" id="KW-1185">Reference proteome</keyword>
<dbReference type="RefSeq" id="WP_163249725.1">
    <property type="nucleotide sequence ID" value="NZ_SXDP01000013.1"/>
</dbReference>
<protein>
    <submittedName>
        <fullName evidence="1">Single-stranded DNA-binding protein</fullName>
    </submittedName>
</protein>
<organism evidence="1 2">
    <name type="scientific">Clostridium niameyense</name>
    <dbReference type="NCBI Taxonomy" id="1622073"/>
    <lineage>
        <taxon>Bacteria</taxon>
        <taxon>Bacillati</taxon>
        <taxon>Bacillota</taxon>
        <taxon>Clostridia</taxon>
        <taxon>Eubacteriales</taxon>
        <taxon>Clostridiaceae</taxon>
        <taxon>Clostridium</taxon>
    </lineage>
</organism>
<dbReference type="Proteomes" id="UP000473885">
    <property type="component" value="Unassembled WGS sequence"/>
</dbReference>
<dbReference type="GO" id="GO:0003677">
    <property type="term" value="F:DNA binding"/>
    <property type="evidence" value="ECO:0007669"/>
    <property type="project" value="UniProtKB-KW"/>
</dbReference>
<keyword evidence="1" id="KW-0238">DNA-binding</keyword>
<reference evidence="1 2" key="1">
    <citation type="submission" date="2019-04" db="EMBL/GenBank/DDBJ databases">
        <title>Genome sequencing of Clostridium botulinum Groups I-IV and Clostridium butyricum.</title>
        <authorList>
            <person name="Brunt J."/>
            <person name="Van Vliet A.H.M."/>
            <person name="Stringer S.C."/>
            <person name="Carter A.T."/>
            <person name="Peck M.W."/>
        </authorList>
    </citation>
    <scope>NUCLEOTIDE SEQUENCE [LARGE SCALE GENOMIC DNA]</scope>
    <source>
        <strain evidence="1 2">IFR 18/094</strain>
    </source>
</reference>
<sequence>MSVYKKLADARVKLQEEGLKKSGKNKFAGYEYFELEDFLPSINKINKQVGLCTIVKFSIDIATLIIVDVDEPDNAIEITSPMKSATLKGCHEIQNLGAVESYQRRYLYMTAYEIAESDLLDGTTGKDTPSKQNGNKSKLTDNQLKRLYAIANNVGINADTVKSHVMTKFKKEVTQMNKKEYDTVCNGYEKMAKKGE</sequence>
<evidence type="ECO:0000313" key="1">
    <source>
        <dbReference type="EMBL" id="NEZ47836.1"/>
    </source>
</evidence>
<evidence type="ECO:0000313" key="2">
    <source>
        <dbReference type="Proteomes" id="UP000473885"/>
    </source>
</evidence>
<comment type="caution">
    <text evidence="1">The sequence shown here is derived from an EMBL/GenBank/DDBJ whole genome shotgun (WGS) entry which is preliminary data.</text>
</comment>
<proteinExistence type="predicted"/>
<gene>
    <name evidence="1" type="ORF">FDF74_11650</name>
</gene>
<dbReference type="EMBL" id="SXDP01000013">
    <property type="protein sequence ID" value="NEZ47836.1"/>
    <property type="molecule type" value="Genomic_DNA"/>
</dbReference>
<name>A0A6M0RC57_9CLOT</name>
<dbReference type="Pfam" id="PF04404">
    <property type="entry name" value="ERF"/>
    <property type="match status" value="1"/>
</dbReference>